<reference evidence="1 2" key="1">
    <citation type="journal article" date="2019" name="Nat. Microbiol.">
        <title>Mediterranean grassland soil C-N compound turnover is dependent on rainfall and depth, and is mediated by genomically divergent microorganisms.</title>
        <authorList>
            <person name="Diamond S."/>
            <person name="Andeer P.F."/>
            <person name="Li Z."/>
            <person name="Crits-Christoph A."/>
            <person name="Burstein D."/>
            <person name="Anantharaman K."/>
            <person name="Lane K.R."/>
            <person name="Thomas B.C."/>
            <person name="Pan C."/>
            <person name="Northen T.R."/>
            <person name="Banfield J.F."/>
        </authorList>
    </citation>
    <scope>NUCLEOTIDE SEQUENCE [LARGE SCALE GENOMIC DNA]</scope>
    <source>
        <strain evidence="1">WS_11</strain>
    </source>
</reference>
<name>A0A538U5A9_UNCEI</name>
<proteinExistence type="predicted"/>
<dbReference type="AlphaFoldDB" id="A0A538U5A9"/>
<accession>A0A538U5A9</accession>
<evidence type="ECO:0000313" key="1">
    <source>
        <dbReference type="EMBL" id="TMQ71084.1"/>
    </source>
</evidence>
<organism evidence="1 2">
    <name type="scientific">Eiseniibacteriota bacterium</name>
    <dbReference type="NCBI Taxonomy" id="2212470"/>
    <lineage>
        <taxon>Bacteria</taxon>
        <taxon>Candidatus Eiseniibacteriota</taxon>
    </lineage>
</organism>
<dbReference type="EMBL" id="VBPB01000186">
    <property type="protein sequence ID" value="TMQ71084.1"/>
    <property type="molecule type" value="Genomic_DNA"/>
</dbReference>
<sequence>MAPNIDRNKAPETWITAAPFDTITLVKGVRPQTGTIPVRFHVYWAGSDQDGAVVGYYWAVTETTTAANLPGPRARDYHFTSKSDSTFIFNVGENNQDRQHAFYIYSVDNQGKGDPTPARFIFNANEQYPPLAVFDQARATGTVFSFDAGGVLRSSTRTFDIRDSLTLLPYARDTVPSGSRLTFRYHGEPTLVGSVVKGYRFKLDESELQPTAPESLWHKNIVEYGVPPEAADPARNGRDIVRVAPGDKVFTLRAVDQANGSKIGDFTRRFQVNFSPDTWFAGPDSTVADGLPSPWARRPSCGSCTDFVRYAVLRDVLHNGPAGLPGTLLSADSVVILPAARKPMKTFLELWGETGSPDTVYLRREFDTVHLNAYLIFHNGGFDTDSKYDVKVADHLHDIMPEAPSGPVLEKAGPNGSPIGFRNRVTTLLTGTGLLSFTAQSRLYPVFDPNDSQHFPRIGAYQPAPEAGQGYALERAEDSDGARDNRIEDARNQVRDHPHDPLTKALVMVFNVDFPPEFLTSSELFVPKADGSTVFIGQDWVLDIQSVDIDPYVSGDPHGGSLKNSNIRPRFRITGLDRAGQPFTFSVPPAAALDQQRFLNQQTNVQFRVPDELGAGPVTITVELCDCAFCESNGGEGRCITRDFQATYAPSGSARAARVSRPGSH</sequence>
<dbReference type="Proteomes" id="UP000319771">
    <property type="component" value="Unassembled WGS sequence"/>
</dbReference>
<evidence type="ECO:0000313" key="2">
    <source>
        <dbReference type="Proteomes" id="UP000319771"/>
    </source>
</evidence>
<comment type="caution">
    <text evidence="1">The sequence shown here is derived from an EMBL/GenBank/DDBJ whole genome shotgun (WGS) entry which is preliminary data.</text>
</comment>
<gene>
    <name evidence="1" type="ORF">E6K81_10985</name>
</gene>
<protein>
    <submittedName>
        <fullName evidence="1">Uncharacterized protein</fullName>
    </submittedName>
</protein>